<dbReference type="InterPro" id="IPR001680">
    <property type="entry name" value="WD40_rpt"/>
</dbReference>
<dbReference type="PANTHER" id="PTHR19920">
    <property type="entry name" value="WD40 PROTEIN CIAO1"/>
    <property type="match status" value="1"/>
</dbReference>
<dbReference type="AlphaFoldDB" id="A0A8S1YGY0"/>
<organism evidence="2 3">
    <name type="scientific">Paramecium pentaurelia</name>
    <dbReference type="NCBI Taxonomy" id="43138"/>
    <lineage>
        <taxon>Eukaryota</taxon>
        <taxon>Sar</taxon>
        <taxon>Alveolata</taxon>
        <taxon>Ciliophora</taxon>
        <taxon>Intramacronucleata</taxon>
        <taxon>Oligohymenophorea</taxon>
        <taxon>Peniculida</taxon>
        <taxon>Parameciidae</taxon>
        <taxon>Paramecium</taxon>
    </lineage>
</organism>
<proteinExistence type="predicted"/>
<dbReference type="Proteomes" id="UP000689195">
    <property type="component" value="Unassembled WGS sequence"/>
</dbReference>
<evidence type="ECO:0000313" key="2">
    <source>
        <dbReference type="EMBL" id="CAD8212658.1"/>
    </source>
</evidence>
<dbReference type="GO" id="GO:0016226">
    <property type="term" value="P:iron-sulfur cluster assembly"/>
    <property type="evidence" value="ECO:0007669"/>
    <property type="project" value="TreeGrafter"/>
</dbReference>
<dbReference type="PROSITE" id="PS50082">
    <property type="entry name" value="WD_REPEATS_2"/>
    <property type="match status" value="1"/>
</dbReference>
<evidence type="ECO:0000313" key="3">
    <source>
        <dbReference type="Proteomes" id="UP000689195"/>
    </source>
</evidence>
<dbReference type="EMBL" id="CAJJDO010000170">
    <property type="protein sequence ID" value="CAD8212658.1"/>
    <property type="molecule type" value="Genomic_DNA"/>
</dbReference>
<dbReference type="Pfam" id="PF00400">
    <property type="entry name" value="WD40"/>
    <property type="match status" value="3"/>
</dbReference>
<sequence length="352" mass="41209">MQSKSQSQPYQNSFDQEYYPLLTYEYHDFCQSLAINHNKTLLAISGKNHVRILLFQLMKLKQLQIFPKMQRNISQLNFLQRRSLLISCYEDGSIIIWSLNLISNPKYLFKLRKHMQAISSMVVHPLKEDLIISGSFDKTINFWLDQSSPSSQSQWQCIQTINQHQDLVYGLSINKEGNTLLSCGKDNQILIMQGSRQMEWQIKQKIKLDGEGYRIGFITNRLFAFQSRIPRNRLFLYQLDENTQMFNKLQDVIVEGVGGNQTCAIFFPLVYIDNKQILISKNGQKVNLIKLTFSQSNQLFNQIQTIDYGFQPNGWLFGTVTQDGEYLITWDQKSKNIQIRSYQEKIIKQEQN</sequence>
<protein>
    <submittedName>
        <fullName evidence="2">Uncharacterized protein</fullName>
    </submittedName>
</protein>
<feature type="repeat" description="WD" evidence="1">
    <location>
        <begin position="111"/>
        <end position="143"/>
    </location>
</feature>
<evidence type="ECO:0000256" key="1">
    <source>
        <dbReference type="PROSITE-ProRule" id="PRU00221"/>
    </source>
</evidence>
<dbReference type="PANTHER" id="PTHR19920:SF0">
    <property type="entry name" value="CYTOSOLIC IRON-SULFUR PROTEIN ASSEMBLY PROTEIN CIAO1-RELATED"/>
    <property type="match status" value="1"/>
</dbReference>
<name>A0A8S1YGY0_9CILI</name>
<reference evidence="2" key="1">
    <citation type="submission" date="2021-01" db="EMBL/GenBank/DDBJ databases">
        <authorList>
            <consortium name="Genoscope - CEA"/>
            <person name="William W."/>
        </authorList>
    </citation>
    <scope>NUCLEOTIDE SEQUENCE</scope>
</reference>
<keyword evidence="3" id="KW-1185">Reference proteome</keyword>
<dbReference type="SMART" id="SM00320">
    <property type="entry name" value="WD40"/>
    <property type="match status" value="4"/>
</dbReference>
<keyword evidence="1" id="KW-0853">WD repeat</keyword>
<accession>A0A8S1YGY0</accession>
<dbReference type="GO" id="GO:0097361">
    <property type="term" value="C:cytosolic [4Fe-4S] assembly targeting complex"/>
    <property type="evidence" value="ECO:0007669"/>
    <property type="project" value="TreeGrafter"/>
</dbReference>
<gene>
    <name evidence="2" type="ORF">PPENT_87.1.T1700024</name>
</gene>
<comment type="caution">
    <text evidence="2">The sequence shown here is derived from an EMBL/GenBank/DDBJ whole genome shotgun (WGS) entry which is preliminary data.</text>
</comment>